<name>A0AAD7F7U4_9AGAR</name>
<sequence length="391" mass="44426">MCDAVSSLKSSVILVALSLLPGAIASYTSLGLAVAAAVIYLGYRQIPSERLARLTSIIETTETQLKKAKSICARAMASLTEVEEQLLHAKRTASETKVRLLKIDEKEYWMEYLRTIREITQSIEDCGLDVKDIQTDILIIMEEETQRKISEGVGEARSVLATIHSVLPHVPRKIRRRRGAQSPDQSIFGIQHLERLAVLKCDYLRDSKVPCWKPKTSLHLQYEQPSLLPEICRHSGSTLPRTLRRHFLHWPSLRTRVHGGFPNVPPAPSERLTRLEARLVANSQLLDEAKEACRLRATRSLLELEERLLRLRFSGNFQSCLRGHCAVIRTKRAGSEGKIRLLKAEEQETWTVYLQTIREVMQTTSECGTDMKEIRTDVLVSTLILYAKEHR</sequence>
<dbReference type="EMBL" id="JARKIF010000049">
    <property type="protein sequence ID" value="KAJ7607509.1"/>
    <property type="molecule type" value="Genomic_DNA"/>
</dbReference>
<protein>
    <submittedName>
        <fullName evidence="2">Uncharacterized protein</fullName>
    </submittedName>
</protein>
<evidence type="ECO:0000313" key="3">
    <source>
        <dbReference type="Proteomes" id="UP001221142"/>
    </source>
</evidence>
<dbReference type="AlphaFoldDB" id="A0AAD7F7U4"/>
<evidence type="ECO:0000313" key="2">
    <source>
        <dbReference type="EMBL" id="KAJ7607509.1"/>
    </source>
</evidence>
<dbReference type="Proteomes" id="UP001221142">
    <property type="component" value="Unassembled WGS sequence"/>
</dbReference>
<proteinExistence type="predicted"/>
<evidence type="ECO:0000256" key="1">
    <source>
        <dbReference type="SAM" id="Phobius"/>
    </source>
</evidence>
<keyword evidence="1" id="KW-1133">Transmembrane helix</keyword>
<accession>A0AAD7F7U4</accession>
<keyword evidence="1" id="KW-0472">Membrane</keyword>
<comment type="caution">
    <text evidence="2">The sequence shown here is derived from an EMBL/GenBank/DDBJ whole genome shotgun (WGS) entry which is preliminary data.</text>
</comment>
<gene>
    <name evidence="2" type="ORF">FB45DRAFT_877684</name>
</gene>
<reference evidence="2" key="1">
    <citation type="submission" date="2023-03" db="EMBL/GenBank/DDBJ databases">
        <title>Massive genome expansion in bonnet fungi (Mycena s.s.) driven by repeated elements and novel gene families across ecological guilds.</title>
        <authorList>
            <consortium name="Lawrence Berkeley National Laboratory"/>
            <person name="Harder C.B."/>
            <person name="Miyauchi S."/>
            <person name="Viragh M."/>
            <person name="Kuo A."/>
            <person name="Thoen E."/>
            <person name="Andreopoulos B."/>
            <person name="Lu D."/>
            <person name="Skrede I."/>
            <person name="Drula E."/>
            <person name="Henrissat B."/>
            <person name="Morin E."/>
            <person name="Kohler A."/>
            <person name="Barry K."/>
            <person name="LaButti K."/>
            <person name="Morin E."/>
            <person name="Salamov A."/>
            <person name="Lipzen A."/>
            <person name="Mereny Z."/>
            <person name="Hegedus B."/>
            <person name="Baldrian P."/>
            <person name="Stursova M."/>
            <person name="Weitz H."/>
            <person name="Taylor A."/>
            <person name="Grigoriev I.V."/>
            <person name="Nagy L.G."/>
            <person name="Martin F."/>
            <person name="Kauserud H."/>
        </authorList>
    </citation>
    <scope>NUCLEOTIDE SEQUENCE</scope>
    <source>
        <strain evidence="2">9284</strain>
    </source>
</reference>
<feature type="transmembrane region" description="Helical" evidence="1">
    <location>
        <begin position="12"/>
        <end position="43"/>
    </location>
</feature>
<keyword evidence="3" id="KW-1185">Reference proteome</keyword>
<keyword evidence="1" id="KW-0812">Transmembrane</keyword>
<organism evidence="2 3">
    <name type="scientific">Roridomyces roridus</name>
    <dbReference type="NCBI Taxonomy" id="1738132"/>
    <lineage>
        <taxon>Eukaryota</taxon>
        <taxon>Fungi</taxon>
        <taxon>Dikarya</taxon>
        <taxon>Basidiomycota</taxon>
        <taxon>Agaricomycotina</taxon>
        <taxon>Agaricomycetes</taxon>
        <taxon>Agaricomycetidae</taxon>
        <taxon>Agaricales</taxon>
        <taxon>Marasmiineae</taxon>
        <taxon>Mycenaceae</taxon>
        <taxon>Roridomyces</taxon>
    </lineage>
</organism>